<evidence type="ECO:0000259" key="1">
    <source>
        <dbReference type="Pfam" id="PF07862"/>
    </source>
</evidence>
<protein>
    <submittedName>
        <fullName evidence="2">Putative ribosomally synthesized peptide with nif11-like leader</fullName>
    </submittedName>
</protein>
<evidence type="ECO:0000313" key="3">
    <source>
        <dbReference type="Proteomes" id="UP000549250"/>
    </source>
</evidence>
<evidence type="ECO:0000313" key="2">
    <source>
        <dbReference type="EMBL" id="MBB3103185.1"/>
    </source>
</evidence>
<dbReference type="InterPro" id="IPR022516">
    <property type="entry name" value="CHP03798_Ocin"/>
</dbReference>
<sequence length="65" mass="7655">MSIESAKSYINRMRTDEAFRHRVNEVSEDEEASWALLKAQGYEFDMNEFRKAQDEIYAEHGITPL</sequence>
<name>A0A839T5H5_AZOMA</name>
<gene>
    <name evidence="2" type="ORF">FHR87_001580</name>
</gene>
<keyword evidence="3" id="KW-1185">Reference proteome</keyword>
<reference evidence="2 3" key="1">
    <citation type="submission" date="2020-08" db="EMBL/GenBank/DDBJ databases">
        <title>Genomic Encyclopedia of Type Strains, Phase III (KMG-III): the genomes of soil and plant-associated and newly described type strains.</title>
        <authorList>
            <person name="Whitman W."/>
        </authorList>
    </citation>
    <scope>NUCLEOTIDE SEQUENCE [LARGE SCALE GENOMIC DNA]</scope>
    <source>
        <strain evidence="2 3">CECT 4462</strain>
    </source>
</reference>
<proteinExistence type="predicted"/>
<accession>A0A839T5H5</accession>
<dbReference type="RefSeq" id="WP_183166141.1">
    <property type="nucleotide sequence ID" value="NZ_JACHXI010000006.1"/>
</dbReference>
<dbReference type="EMBL" id="JACHXI010000006">
    <property type="protein sequence ID" value="MBB3103185.1"/>
    <property type="molecule type" value="Genomic_DNA"/>
</dbReference>
<dbReference type="AlphaFoldDB" id="A0A839T5H5"/>
<feature type="domain" description="Nif11" evidence="1">
    <location>
        <begin position="1"/>
        <end position="49"/>
    </location>
</feature>
<dbReference type="NCBIfam" id="TIGR03798">
    <property type="entry name" value="leader_Nif11"/>
    <property type="match status" value="1"/>
</dbReference>
<organism evidence="2 3">
    <name type="scientific">Azomonas macrocytogenes</name>
    <name type="common">Azotobacter macrocytogenes</name>
    <dbReference type="NCBI Taxonomy" id="69962"/>
    <lineage>
        <taxon>Bacteria</taxon>
        <taxon>Pseudomonadati</taxon>
        <taxon>Pseudomonadota</taxon>
        <taxon>Gammaproteobacteria</taxon>
        <taxon>Pseudomonadales</taxon>
        <taxon>Pseudomonadaceae</taxon>
        <taxon>Azomonas</taxon>
    </lineage>
</organism>
<comment type="caution">
    <text evidence="2">The sequence shown here is derived from an EMBL/GenBank/DDBJ whole genome shotgun (WGS) entry which is preliminary data.</text>
</comment>
<dbReference type="Pfam" id="PF07862">
    <property type="entry name" value="Nif11"/>
    <property type="match status" value="1"/>
</dbReference>
<dbReference type="InterPro" id="IPR012903">
    <property type="entry name" value="Nif11"/>
</dbReference>
<dbReference type="Proteomes" id="UP000549250">
    <property type="component" value="Unassembled WGS sequence"/>
</dbReference>